<feature type="domain" description="Nephrocystin 3-like N-terminal" evidence="4">
    <location>
        <begin position="89"/>
        <end position="243"/>
    </location>
</feature>
<sequence>MLIKDFVAVVPSTTETIAAATRTTPAGGLPATVVAAAPVNNRSQQEPTTTTTITAPITITAQPTASCPSTAPIASARLSTALSHRIGSTGSWLFSTSQFAAWETLLWLHGPTGSGKTVLASALVQHLRQSQSAAQRRPCLFYLFDGTDARETNGLEAMLKGFVGQLHEQDAGGVVAVPSCGEGEEEEKKLSRVAEDAIVGMEGPLDVVVDGIDECAERAAVVQWLDGVMQKKKGGMRLCVSSRHAEEEPCFGERMRRHGSQRIALDAAAMSDDIKAVAQWALSNDARFGRWQQQQQSGRGGADAFAFSTPQQRDLSDADFRRDVVDTIVKRADGIVQLVPHHLDALAQSPTLRLFKRTLATLPSNLADTHARLLSAVPTAHRRSVIRLLRFALYSSAPLTAAEATDALAVSLDMEPAFDAQDRVKDVADLIAGLCPRLLEVRGSGDDEERVHVAHGSVREYLLSDPPAADGYSDAFAERAAKAEMARVCMAYLAAVAGVWWRNAAAVPWEVVARAFPFAGYASRHWAAFARADEGVEEAVVGDVMAFVADEKTRALLAAASPSDDSSPFHTPLSLATQAGLPLTVSALLKAQPPPSADDCTAALVHACANNNPTAIAAALLSGGADPNTSSGLPLTLACTTAQSPALVDLLLSAGADPTLAGPALPQTLLTTTTAEDNNNNLAVLATLLAHPACAATGIAYWTPALATACEDGLLSAAQLFHSHGILPRLPPAQHGLLLRLAARSGHPELVALLLLDSNDDDHAAAAAAAALDEALWNVAQTHRRAPAGPSAGHVATLATLAAHSAALTARFWRGLEGQVCVMGLRTLDAVLAAVVAPGSIADGRGRGAGGVLERVCSGGAFDGAAKARMLLARGVVDAAGDEGAAALRAACRGGDAEVARLLVERGADPYAEGPAPEEVAWEGWANAFAVAERAGRRGIVDVLSRDRSWEAEKMRRVSFHVSHSRLRNDWKRGALGFGGLEA</sequence>
<feature type="repeat" description="ANK" evidence="2">
    <location>
        <begin position="883"/>
        <end position="915"/>
    </location>
</feature>
<dbReference type="Pfam" id="PF00023">
    <property type="entry name" value="Ank"/>
    <property type="match status" value="1"/>
</dbReference>
<dbReference type="PROSITE" id="PS50088">
    <property type="entry name" value="ANK_REPEAT"/>
    <property type="match status" value="1"/>
</dbReference>
<dbReference type="InterPro" id="IPR036770">
    <property type="entry name" value="Ankyrin_rpt-contain_sf"/>
</dbReference>
<name>A0ABR3TI13_9PEZI</name>
<dbReference type="EMBL" id="JAKEKT020000068">
    <property type="protein sequence ID" value="KAL1639136.1"/>
    <property type="molecule type" value="Genomic_DNA"/>
</dbReference>
<dbReference type="SUPFAM" id="SSF48403">
    <property type="entry name" value="Ankyrin repeat"/>
    <property type="match status" value="1"/>
</dbReference>
<dbReference type="PROSITE" id="PS50297">
    <property type="entry name" value="ANK_REP_REGION"/>
    <property type="match status" value="1"/>
</dbReference>
<keyword evidence="1" id="KW-0677">Repeat</keyword>
<proteinExistence type="predicted"/>
<evidence type="ECO:0000313" key="6">
    <source>
        <dbReference type="Proteomes" id="UP001521184"/>
    </source>
</evidence>
<evidence type="ECO:0000259" key="3">
    <source>
        <dbReference type="Pfam" id="PF22939"/>
    </source>
</evidence>
<dbReference type="Proteomes" id="UP001521184">
    <property type="component" value="Unassembled WGS sequence"/>
</dbReference>
<gene>
    <name evidence="5" type="ORF">SLS58_008223</name>
</gene>
<keyword evidence="6" id="KW-1185">Reference proteome</keyword>
<dbReference type="InterPro" id="IPR027417">
    <property type="entry name" value="P-loop_NTPase"/>
</dbReference>
<evidence type="ECO:0000256" key="1">
    <source>
        <dbReference type="ARBA" id="ARBA00022737"/>
    </source>
</evidence>
<dbReference type="PANTHER" id="PTHR10039">
    <property type="entry name" value="AMELOGENIN"/>
    <property type="match status" value="1"/>
</dbReference>
<dbReference type="Gene3D" id="3.40.50.300">
    <property type="entry name" value="P-loop containing nucleotide triphosphate hydrolases"/>
    <property type="match status" value="1"/>
</dbReference>
<evidence type="ECO:0008006" key="7">
    <source>
        <dbReference type="Google" id="ProtNLM"/>
    </source>
</evidence>
<dbReference type="InterPro" id="IPR056884">
    <property type="entry name" value="NPHP3-like_N"/>
</dbReference>
<dbReference type="Gene3D" id="1.25.40.20">
    <property type="entry name" value="Ankyrin repeat-containing domain"/>
    <property type="match status" value="3"/>
</dbReference>
<accession>A0ABR3TI13</accession>
<organism evidence="5 6">
    <name type="scientific">Diplodia intermedia</name>
    <dbReference type="NCBI Taxonomy" id="856260"/>
    <lineage>
        <taxon>Eukaryota</taxon>
        <taxon>Fungi</taxon>
        <taxon>Dikarya</taxon>
        <taxon>Ascomycota</taxon>
        <taxon>Pezizomycotina</taxon>
        <taxon>Dothideomycetes</taxon>
        <taxon>Dothideomycetes incertae sedis</taxon>
        <taxon>Botryosphaeriales</taxon>
        <taxon>Botryosphaeriaceae</taxon>
        <taxon>Diplodia</taxon>
    </lineage>
</organism>
<evidence type="ECO:0000256" key="2">
    <source>
        <dbReference type="PROSITE-ProRule" id="PRU00023"/>
    </source>
</evidence>
<evidence type="ECO:0000313" key="5">
    <source>
        <dbReference type="EMBL" id="KAL1639136.1"/>
    </source>
</evidence>
<dbReference type="SMART" id="SM00248">
    <property type="entry name" value="ANK"/>
    <property type="match status" value="5"/>
</dbReference>
<dbReference type="Pfam" id="PF24883">
    <property type="entry name" value="NPHP3_N"/>
    <property type="match status" value="1"/>
</dbReference>
<dbReference type="InterPro" id="IPR002110">
    <property type="entry name" value="Ankyrin_rpt"/>
</dbReference>
<keyword evidence="2" id="KW-0040">ANK repeat</keyword>
<dbReference type="InterPro" id="IPR054471">
    <property type="entry name" value="GPIID_WHD"/>
</dbReference>
<reference evidence="5 6" key="1">
    <citation type="journal article" date="2023" name="Plant Dis.">
        <title>First Report of Diplodia intermedia Causing Canker and Dieback Diseases on Apple Trees in Canada.</title>
        <authorList>
            <person name="Ellouze W."/>
            <person name="Ilyukhin E."/>
            <person name="Sulman M."/>
            <person name="Ali S."/>
        </authorList>
    </citation>
    <scope>NUCLEOTIDE SEQUENCE [LARGE SCALE GENOMIC DNA]</scope>
    <source>
        <strain evidence="5 6">M45-28</strain>
    </source>
</reference>
<protein>
    <recommendedName>
        <fullName evidence="7">Ankyrin repeat protein</fullName>
    </recommendedName>
</protein>
<dbReference type="SUPFAM" id="SSF52540">
    <property type="entry name" value="P-loop containing nucleoside triphosphate hydrolases"/>
    <property type="match status" value="1"/>
</dbReference>
<dbReference type="Pfam" id="PF22939">
    <property type="entry name" value="WHD_GPIID"/>
    <property type="match status" value="1"/>
</dbReference>
<feature type="domain" description="GPI inositol-deacylase winged helix" evidence="3">
    <location>
        <begin position="381"/>
        <end position="469"/>
    </location>
</feature>
<comment type="caution">
    <text evidence="5">The sequence shown here is derived from an EMBL/GenBank/DDBJ whole genome shotgun (WGS) entry which is preliminary data.</text>
</comment>
<evidence type="ECO:0000259" key="4">
    <source>
        <dbReference type="Pfam" id="PF24883"/>
    </source>
</evidence>